<feature type="compositionally biased region" description="Low complexity" evidence="6">
    <location>
        <begin position="40"/>
        <end position="55"/>
    </location>
</feature>
<feature type="region of interest" description="Disordered" evidence="6">
    <location>
        <begin position="717"/>
        <end position="737"/>
    </location>
</feature>
<feature type="transmembrane region" description="Helical" evidence="7">
    <location>
        <begin position="214"/>
        <end position="236"/>
    </location>
</feature>
<keyword evidence="3" id="KW-0808">Transferase</keyword>
<dbReference type="EMBL" id="BQFW01000011">
    <property type="protein sequence ID" value="GJJ75576.1"/>
    <property type="molecule type" value="Genomic_DNA"/>
</dbReference>
<sequence>MGKDMAQSTSSSNRYSINGSNILNNNINTLHDKNSNRIVNSIHSDNNNSNSRSSSIPLQPPKSERAHSPDLEASYGPTSRSRKSKTPSPPLSPGSRTNMNLLGTSGSNGSGVLLSSLPRRWTKKPCLLIGLGLGLLLPIWIFTTGVITLDSFNDVIRYLPGYHIFANNLLYLVMFLLFVSFTILATMPILPIYLLGLPFHLLIFSIFNRLMSDWLWWCIGSYTILFLAPFGTWILARTRRYQQERNGRRDLLIRHNKSLSTSSMSAGGWSGSPTPSLAKYSPLNINSVNNNNNNNNHHLEDCSGVGIDENGNTKSHHSNNNSPFISQSKEEGAFSGSVHGSRRTILGTVGQRLEYAVQLLSKTNHRTSIRWRLLLAWTLVLSYVIPVTMRNESRIFDPNRAVASFDIQHPEPLCSPQVMRGAPPARHQDFEGYWQDYLQFHRTMVLPERQGGVAEKDKKFLIFQPSDDGLGNRLQALLSSVVLAMVSRRAIILDWVAMPQCNANFTDLFQHPKDLSWDLSTTLPLHKDDAIFKKKPEIWYPYCRNCALRSAIGPDSTWSNLLCEGSLFGLPQANEKYIQILSTHWFLPVIQHNPHYRQELCQMFPEGGKNAFEILAKKLLRPSREVQRKVDSVLERIPKDATLIGLQVRRTENNAVGQGIENSFLSCAQQVVEEEDRNPAGLGTTVRARQASMLHLSSSLGEQAQGSDNLSGEKWSMVQEGHQPSASESSSLASRAQEGGGSFTKKYAFYLATDFRPTRVHFQEVLGDQLYVLENTFESHQPSSPFSNSPQPGTGTGQGSGAGDLVLDDEDQEFVGDILSSSEENELAQDIELSDLDSKSRRLPSNVPTLPLTGHGANGAGASGSSVSETEAVVRNSVGGVQTAVAEMFLLAQADRIISSPYSTFGYFAHGYANVQPNIVKRDGTCIFRKSTQPCFQYWFGFANGGAKCSIRSTLEMAEDYDCWL</sequence>
<gene>
    <name evidence="8" type="ORF">EMPS_07934</name>
</gene>
<comment type="similarity">
    <text evidence="1">Belongs to the glycosyltransferase 37 family.</text>
</comment>
<feature type="transmembrane region" description="Helical" evidence="7">
    <location>
        <begin position="169"/>
        <end position="185"/>
    </location>
</feature>
<feature type="compositionally biased region" description="Low complexity" evidence="6">
    <location>
        <begin position="725"/>
        <end position="736"/>
    </location>
</feature>
<dbReference type="Gene3D" id="3.40.50.11340">
    <property type="match status" value="1"/>
</dbReference>
<evidence type="ECO:0000256" key="7">
    <source>
        <dbReference type="SAM" id="Phobius"/>
    </source>
</evidence>
<dbReference type="GO" id="GO:0016020">
    <property type="term" value="C:membrane"/>
    <property type="evidence" value="ECO:0007669"/>
    <property type="project" value="InterPro"/>
</dbReference>
<accession>A0A9P3HF26</accession>
<keyword evidence="5" id="KW-0961">Cell wall biogenesis/degradation</keyword>
<feature type="transmembrane region" description="Helical" evidence="7">
    <location>
        <begin position="192"/>
        <end position="208"/>
    </location>
</feature>
<feature type="region of interest" description="Disordered" evidence="6">
    <location>
        <begin position="306"/>
        <end position="337"/>
    </location>
</feature>
<dbReference type="PANTHER" id="PTHR31889:SF2">
    <property type="entry name" value="FUCOSYLTRANSFERASE 3"/>
    <property type="match status" value="1"/>
</dbReference>
<comment type="caution">
    <text evidence="8">The sequence shown here is derived from an EMBL/GenBank/DDBJ whole genome shotgun (WGS) entry which is preliminary data.</text>
</comment>
<dbReference type="GO" id="GO:0071555">
    <property type="term" value="P:cell wall organization"/>
    <property type="evidence" value="ECO:0007669"/>
    <property type="project" value="UniProtKB-KW"/>
</dbReference>
<evidence type="ECO:0000256" key="4">
    <source>
        <dbReference type="ARBA" id="ARBA00023180"/>
    </source>
</evidence>
<keyword evidence="2" id="KW-0328">Glycosyltransferase</keyword>
<dbReference type="OrthoDB" id="428346at2759"/>
<evidence type="ECO:0000256" key="6">
    <source>
        <dbReference type="SAM" id="MobiDB-lite"/>
    </source>
</evidence>
<organism evidence="8 9">
    <name type="scientific">Entomortierella parvispora</name>
    <dbReference type="NCBI Taxonomy" id="205924"/>
    <lineage>
        <taxon>Eukaryota</taxon>
        <taxon>Fungi</taxon>
        <taxon>Fungi incertae sedis</taxon>
        <taxon>Mucoromycota</taxon>
        <taxon>Mortierellomycotina</taxon>
        <taxon>Mortierellomycetes</taxon>
        <taxon>Mortierellales</taxon>
        <taxon>Mortierellaceae</taxon>
        <taxon>Entomortierella</taxon>
    </lineage>
</organism>
<evidence type="ECO:0000256" key="3">
    <source>
        <dbReference type="ARBA" id="ARBA00022679"/>
    </source>
</evidence>
<dbReference type="GO" id="GO:0008107">
    <property type="term" value="F:galactoside 2-alpha-L-fucosyltransferase activity"/>
    <property type="evidence" value="ECO:0007669"/>
    <property type="project" value="InterPro"/>
</dbReference>
<evidence type="ECO:0000256" key="1">
    <source>
        <dbReference type="ARBA" id="ARBA00010481"/>
    </source>
</evidence>
<proteinExistence type="inferred from homology"/>
<feature type="compositionally biased region" description="Polar residues" evidence="6">
    <location>
        <begin position="310"/>
        <end position="327"/>
    </location>
</feature>
<evidence type="ECO:0000313" key="9">
    <source>
        <dbReference type="Proteomes" id="UP000827284"/>
    </source>
</evidence>
<evidence type="ECO:0000256" key="5">
    <source>
        <dbReference type="ARBA" id="ARBA00023316"/>
    </source>
</evidence>
<keyword evidence="7" id="KW-0812">Transmembrane</keyword>
<dbReference type="InterPro" id="IPR004938">
    <property type="entry name" value="XG_FTase"/>
</dbReference>
<feature type="compositionally biased region" description="Polar residues" evidence="6">
    <location>
        <begin position="1"/>
        <end position="15"/>
    </location>
</feature>
<reference evidence="8" key="1">
    <citation type="submission" date="2021-11" db="EMBL/GenBank/DDBJ databases">
        <authorList>
            <person name="Herlambang A."/>
            <person name="Guo Y."/>
            <person name="Takashima Y."/>
            <person name="Nishizawa T."/>
        </authorList>
    </citation>
    <scope>NUCLEOTIDE SEQUENCE</scope>
    <source>
        <strain evidence="8">E1425</strain>
    </source>
</reference>
<feature type="transmembrane region" description="Helical" evidence="7">
    <location>
        <begin position="371"/>
        <end position="389"/>
    </location>
</feature>
<dbReference type="GO" id="GO:0042546">
    <property type="term" value="P:cell wall biogenesis"/>
    <property type="evidence" value="ECO:0007669"/>
    <property type="project" value="InterPro"/>
</dbReference>
<reference evidence="8" key="2">
    <citation type="journal article" date="2022" name="Microbiol. Resour. Announc.">
        <title>Whole-Genome Sequence of Entomortierella parvispora E1425, a Mucoromycotan Fungus Associated with Burkholderiaceae-Related Endosymbiotic Bacteria.</title>
        <authorList>
            <person name="Herlambang A."/>
            <person name="Guo Y."/>
            <person name="Takashima Y."/>
            <person name="Narisawa K."/>
            <person name="Ohta H."/>
            <person name="Nishizawa T."/>
        </authorList>
    </citation>
    <scope>NUCLEOTIDE SEQUENCE</scope>
    <source>
        <strain evidence="8">E1425</strain>
    </source>
</reference>
<dbReference type="Proteomes" id="UP000827284">
    <property type="component" value="Unassembled WGS sequence"/>
</dbReference>
<protein>
    <submittedName>
        <fullName evidence="8">Uncharacterized protein</fullName>
    </submittedName>
</protein>
<evidence type="ECO:0000313" key="8">
    <source>
        <dbReference type="EMBL" id="GJJ75576.1"/>
    </source>
</evidence>
<feature type="transmembrane region" description="Helical" evidence="7">
    <location>
        <begin position="126"/>
        <end position="149"/>
    </location>
</feature>
<feature type="region of interest" description="Disordered" evidence="6">
    <location>
        <begin position="1"/>
        <end position="21"/>
    </location>
</feature>
<keyword evidence="7" id="KW-0472">Membrane</keyword>
<dbReference type="AlphaFoldDB" id="A0A9P3HF26"/>
<feature type="region of interest" description="Disordered" evidence="6">
    <location>
        <begin position="39"/>
        <end position="100"/>
    </location>
</feature>
<evidence type="ECO:0000256" key="2">
    <source>
        <dbReference type="ARBA" id="ARBA00022676"/>
    </source>
</evidence>
<dbReference type="Pfam" id="PF03254">
    <property type="entry name" value="XG_FTase"/>
    <property type="match status" value="1"/>
</dbReference>
<name>A0A9P3HF26_9FUNG</name>
<feature type="region of interest" description="Disordered" evidence="6">
    <location>
        <begin position="778"/>
        <end position="805"/>
    </location>
</feature>
<keyword evidence="4" id="KW-0325">Glycoprotein</keyword>
<feature type="compositionally biased region" description="Low complexity" evidence="6">
    <location>
        <begin position="779"/>
        <end position="793"/>
    </location>
</feature>
<feature type="region of interest" description="Disordered" evidence="6">
    <location>
        <begin position="832"/>
        <end position="865"/>
    </location>
</feature>
<keyword evidence="7" id="KW-1133">Transmembrane helix</keyword>
<keyword evidence="9" id="KW-1185">Reference proteome</keyword>
<dbReference type="PANTHER" id="PTHR31889">
    <property type="entry name" value="FUCOSYLTRANSFERASE 2-RELATED"/>
    <property type="match status" value="1"/>
</dbReference>